<dbReference type="Proteomes" id="UP000001625">
    <property type="component" value="Chromosome"/>
</dbReference>
<dbReference type="PANTHER" id="PTHR43581">
    <property type="entry name" value="ATP/GTP PHOSPHATASE"/>
    <property type="match status" value="1"/>
</dbReference>
<dbReference type="SMART" id="SM00382">
    <property type="entry name" value="AAA"/>
    <property type="match status" value="1"/>
</dbReference>
<dbReference type="InterPro" id="IPR003959">
    <property type="entry name" value="ATPase_AAA_core"/>
</dbReference>
<dbReference type="InterPro" id="IPR003593">
    <property type="entry name" value="AAA+_ATPase"/>
</dbReference>
<dbReference type="Gene3D" id="3.40.50.300">
    <property type="entry name" value="P-loop containing nucleotide triphosphate hydrolases"/>
    <property type="match status" value="2"/>
</dbReference>
<name>D5CPE8_SIDLE</name>
<dbReference type="PANTHER" id="PTHR43581:SF4">
    <property type="entry name" value="ATP_GTP PHOSPHATASE"/>
    <property type="match status" value="1"/>
</dbReference>
<dbReference type="GO" id="GO:0005524">
    <property type="term" value="F:ATP binding"/>
    <property type="evidence" value="ECO:0007669"/>
    <property type="project" value="InterPro"/>
</dbReference>
<dbReference type="RefSeq" id="WP_013028987.1">
    <property type="nucleotide sequence ID" value="NC_013959.1"/>
</dbReference>
<gene>
    <name evidence="2" type="ordered locus">Slit_0851</name>
</gene>
<keyword evidence="3" id="KW-1185">Reference proteome</keyword>
<dbReference type="Pfam" id="PF13304">
    <property type="entry name" value="AAA_21"/>
    <property type="match status" value="1"/>
</dbReference>
<reference evidence="2 3" key="1">
    <citation type="submission" date="2010-03" db="EMBL/GenBank/DDBJ databases">
        <title>Complete sequence of Sideroxydans lithotrophicus ES-1.</title>
        <authorList>
            <consortium name="US DOE Joint Genome Institute"/>
            <person name="Lucas S."/>
            <person name="Copeland A."/>
            <person name="Lapidus A."/>
            <person name="Cheng J.-F."/>
            <person name="Bruce D."/>
            <person name="Goodwin L."/>
            <person name="Pitluck S."/>
            <person name="Munk A.C."/>
            <person name="Detter J.C."/>
            <person name="Han C."/>
            <person name="Tapia R."/>
            <person name="Larimer F."/>
            <person name="Land M."/>
            <person name="Hauser L."/>
            <person name="Kyrpides N."/>
            <person name="Ivanova N."/>
            <person name="Emerson D."/>
            <person name="Woyke T."/>
        </authorList>
    </citation>
    <scope>NUCLEOTIDE SEQUENCE [LARGE SCALE GENOMIC DNA]</scope>
    <source>
        <strain evidence="2 3">ES-1</strain>
    </source>
</reference>
<accession>D5CPE8</accession>
<dbReference type="HOGENOM" id="CLU_026496_0_0_4"/>
<dbReference type="KEGG" id="slt:Slit_0851"/>
<sequence length="582" mass="63794">MPRIRVTSLTFDGCKFRRLKSLKIPIAERITVIAGHNGIGKSTILGLIAHQSGLTSRVLRGHKLGYTRAQNTSYFDKTYQANFGEIIHLDYVGDYESKLGPPPTLGEPLIHFLIDEKEVVGKACRVEPRSDDSSSSEVRVVSRTVEPSTSTFVSESRKVVVGPAGKVPLPTIYLGMTRVLPLGEAEQGTVASSTKTMDPSDAALIASFFNSVISGSEATSSKITAHRIKNTGKLSGQPAYEFDPKCVSLGQDSLGSIALALASFQKLKREWADYPGGLLIIDELDAGFHPHAIGKLVKALKSHAKKLGLQIIATTHSLRLIEAVHPESEPLSAKRLDGVVYLRDPGRPKALDSPSLQTIFEDMELLPPKKAAKAKLPKLKVYFEDDEAAAVFKAIAGTTYLRTLGSKHGVKLDCMPLGVGCENLAALGDHDPYFRKVVMVLDADASASQANEKYKHTARLPGDMYTGKKTGAENKDLIKRPLAPERTLIQYLKNIVSDPDSHEAALDRLPITTTYISEHLLETDITVLADRDKTKKWWTSNLAHIKDWKLLESWVADRPTEVTKFLTEFEAAVEVVALRLKN</sequence>
<dbReference type="AlphaFoldDB" id="D5CPE8"/>
<organism evidence="2 3">
    <name type="scientific">Sideroxydans lithotrophicus (strain ES-1)</name>
    <dbReference type="NCBI Taxonomy" id="580332"/>
    <lineage>
        <taxon>Bacteria</taxon>
        <taxon>Pseudomonadati</taxon>
        <taxon>Pseudomonadota</taxon>
        <taxon>Betaproteobacteria</taxon>
        <taxon>Nitrosomonadales</taxon>
        <taxon>Gallionellaceae</taxon>
        <taxon>Sideroxydans</taxon>
    </lineage>
</organism>
<proteinExistence type="predicted"/>
<dbReference type="InterPro" id="IPR051396">
    <property type="entry name" value="Bact_Antivir_Def_Nuclease"/>
</dbReference>
<feature type="domain" description="AAA+ ATPase" evidence="1">
    <location>
        <begin position="27"/>
        <end position="346"/>
    </location>
</feature>
<dbReference type="OrthoDB" id="9815944at2"/>
<evidence type="ECO:0000313" key="2">
    <source>
        <dbReference type="EMBL" id="ADE11089.1"/>
    </source>
</evidence>
<dbReference type="InterPro" id="IPR027417">
    <property type="entry name" value="P-loop_NTPase"/>
</dbReference>
<dbReference type="STRING" id="580332.Slit_0851"/>
<dbReference type="SUPFAM" id="SSF52540">
    <property type="entry name" value="P-loop containing nucleoside triphosphate hydrolases"/>
    <property type="match status" value="1"/>
</dbReference>
<dbReference type="eggNOG" id="COG1106">
    <property type="taxonomic scope" value="Bacteria"/>
</dbReference>
<protein>
    <submittedName>
        <fullName evidence="2">AAA ATPase</fullName>
    </submittedName>
</protein>
<evidence type="ECO:0000313" key="3">
    <source>
        <dbReference type="Proteomes" id="UP000001625"/>
    </source>
</evidence>
<dbReference type="EMBL" id="CP001965">
    <property type="protein sequence ID" value="ADE11089.1"/>
    <property type="molecule type" value="Genomic_DNA"/>
</dbReference>
<dbReference type="GO" id="GO:0016887">
    <property type="term" value="F:ATP hydrolysis activity"/>
    <property type="evidence" value="ECO:0007669"/>
    <property type="project" value="InterPro"/>
</dbReference>
<evidence type="ECO:0000259" key="1">
    <source>
        <dbReference type="SMART" id="SM00382"/>
    </source>
</evidence>